<dbReference type="EMBL" id="UINC01108207">
    <property type="protein sequence ID" value="SVC74133.1"/>
    <property type="molecule type" value="Genomic_DNA"/>
</dbReference>
<feature type="non-terminal residue" evidence="1">
    <location>
        <position position="24"/>
    </location>
</feature>
<organism evidence="1">
    <name type="scientific">marine metagenome</name>
    <dbReference type="NCBI Taxonomy" id="408172"/>
    <lineage>
        <taxon>unclassified sequences</taxon>
        <taxon>metagenomes</taxon>
        <taxon>ecological metagenomes</taxon>
    </lineage>
</organism>
<evidence type="ECO:0000313" key="1">
    <source>
        <dbReference type="EMBL" id="SVC74133.1"/>
    </source>
</evidence>
<accession>A0A382PL67</accession>
<proteinExistence type="predicted"/>
<gene>
    <name evidence="1" type="ORF">METZ01_LOCUS326987</name>
</gene>
<feature type="non-terminal residue" evidence="1">
    <location>
        <position position="1"/>
    </location>
</feature>
<dbReference type="AlphaFoldDB" id="A0A382PL67"/>
<name>A0A382PL67_9ZZZZ</name>
<protein>
    <submittedName>
        <fullName evidence="1">Uncharacterized protein</fullName>
    </submittedName>
</protein>
<sequence length="24" mass="2762">DYSDLLAFCQRFHWCLSGFTVGPV</sequence>
<reference evidence="1" key="1">
    <citation type="submission" date="2018-05" db="EMBL/GenBank/DDBJ databases">
        <authorList>
            <person name="Lanie J.A."/>
            <person name="Ng W.-L."/>
            <person name="Kazmierczak K.M."/>
            <person name="Andrzejewski T.M."/>
            <person name="Davidsen T.M."/>
            <person name="Wayne K.J."/>
            <person name="Tettelin H."/>
            <person name="Glass J.I."/>
            <person name="Rusch D."/>
            <person name="Podicherti R."/>
            <person name="Tsui H.-C.T."/>
            <person name="Winkler M.E."/>
        </authorList>
    </citation>
    <scope>NUCLEOTIDE SEQUENCE</scope>
</reference>